<sequence>MTRATRHHPDWTLAAMLAALAMLGPFSVDTYLPAFAEIGRTLHATPLQVQQTLSVYMLAYSAMMLWHGSISDAVGRRPVILVSLFVFAIATLGCAASYRIEYLLVFRALQGMSAGAGIAVGRAMIRDRFDGHVAQVLMSRVTMLFSIAPGIAPIIGGALHVAFGWHSIFLFVGLVATILLMVCWRALPETLPLHQRQSLAPHALLEGYRDLLTHGRFLLLVACVALNFGGLFLYISSAPVFLVHHLGLKETQFGYMFVPAVVGIFLGGWLSGRLAGKLTPMQVMRLAFAMLGGAALFNLLHSCWGQPSVWLNIGPLMVFNIGMSLGSATLTLLALECNPSRRGMVASLQASLQVAFSAVVSGVLSPWLSPSLAGLSAGMLVLNVLSITAWYGYTRLAARETGVPSQG</sequence>
<keyword evidence="4" id="KW-1003">Cell membrane</keyword>
<name>A0A847SLW9_9NEIS</name>
<feature type="domain" description="Major facilitator superfamily (MFS) profile" evidence="9">
    <location>
        <begin position="13"/>
        <end position="395"/>
    </location>
</feature>
<evidence type="ECO:0000256" key="3">
    <source>
        <dbReference type="ARBA" id="ARBA00022448"/>
    </source>
</evidence>
<comment type="caution">
    <text evidence="10">The sequence shown here is derived from an EMBL/GenBank/DDBJ whole genome shotgun (WGS) entry which is preliminary data.</text>
</comment>
<dbReference type="GO" id="GO:0015385">
    <property type="term" value="F:sodium:proton antiporter activity"/>
    <property type="evidence" value="ECO:0007669"/>
    <property type="project" value="TreeGrafter"/>
</dbReference>
<gene>
    <name evidence="10" type="ORF">HF682_17370</name>
</gene>
<dbReference type="Pfam" id="PF07690">
    <property type="entry name" value="MFS_1"/>
    <property type="match status" value="1"/>
</dbReference>
<evidence type="ECO:0000256" key="4">
    <source>
        <dbReference type="ARBA" id="ARBA00022475"/>
    </source>
</evidence>
<evidence type="ECO:0000259" key="9">
    <source>
        <dbReference type="PROSITE" id="PS50850"/>
    </source>
</evidence>
<dbReference type="GO" id="GO:1990961">
    <property type="term" value="P:xenobiotic detoxification by transmembrane export across the plasma membrane"/>
    <property type="evidence" value="ECO:0007669"/>
    <property type="project" value="InterPro"/>
</dbReference>
<dbReference type="InterPro" id="IPR036259">
    <property type="entry name" value="MFS_trans_sf"/>
</dbReference>
<dbReference type="PRINTS" id="PR01036">
    <property type="entry name" value="TCRTETB"/>
</dbReference>
<dbReference type="Gene3D" id="1.20.1720.10">
    <property type="entry name" value="Multidrug resistance protein D"/>
    <property type="match status" value="1"/>
</dbReference>
<dbReference type="SUPFAM" id="SSF103473">
    <property type="entry name" value="MFS general substrate transporter"/>
    <property type="match status" value="1"/>
</dbReference>
<feature type="transmembrane region" description="Helical" evidence="8">
    <location>
        <begin position="137"/>
        <end position="162"/>
    </location>
</feature>
<reference evidence="10 11" key="1">
    <citation type="submission" date="2020-04" db="EMBL/GenBank/DDBJ databases">
        <title>Draft genome of Leeia sp. IMCC25680.</title>
        <authorList>
            <person name="Song J."/>
            <person name="Cho J.-C."/>
        </authorList>
    </citation>
    <scope>NUCLEOTIDE SEQUENCE [LARGE SCALE GENOMIC DNA]</scope>
    <source>
        <strain evidence="10 11">IMCC25680</strain>
    </source>
</reference>
<comment type="similarity">
    <text evidence="2 8">Belongs to the major facilitator superfamily. Bcr/CmlA family.</text>
</comment>
<feature type="transmembrane region" description="Helical" evidence="8">
    <location>
        <begin position="48"/>
        <end position="66"/>
    </location>
</feature>
<feature type="transmembrane region" description="Helical" evidence="8">
    <location>
        <begin position="313"/>
        <end position="335"/>
    </location>
</feature>
<feature type="transmembrane region" description="Helical" evidence="8">
    <location>
        <begin position="78"/>
        <end position="98"/>
    </location>
</feature>
<organism evidence="10 11">
    <name type="scientific">Leeia aquatica</name>
    <dbReference type="NCBI Taxonomy" id="2725557"/>
    <lineage>
        <taxon>Bacteria</taxon>
        <taxon>Pseudomonadati</taxon>
        <taxon>Pseudomonadota</taxon>
        <taxon>Betaproteobacteria</taxon>
        <taxon>Neisseriales</taxon>
        <taxon>Leeiaceae</taxon>
        <taxon>Leeia</taxon>
    </lineage>
</organism>
<dbReference type="NCBIfam" id="TIGR00710">
    <property type="entry name" value="efflux_Bcr_CflA"/>
    <property type="match status" value="1"/>
</dbReference>
<dbReference type="InterPro" id="IPR011701">
    <property type="entry name" value="MFS"/>
</dbReference>
<feature type="transmembrane region" description="Helical" evidence="8">
    <location>
        <begin position="12"/>
        <end position="28"/>
    </location>
</feature>
<feature type="transmembrane region" description="Helical" evidence="8">
    <location>
        <begin position="347"/>
        <end position="368"/>
    </location>
</feature>
<feature type="transmembrane region" description="Helical" evidence="8">
    <location>
        <begin position="217"/>
        <end position="241"/>
    </location>
</feature>
<evidence type="ECO:0000256" key="6">
    <source>
        <dbReference type="ARBA" id="ARBA00022989"/>
    </source>
</evidence>
<feature type="transmembrane region" description="Helical" evidence="8">
    <location>
        <begin position="253"/>
        <end position="271"/>
    </location>
</feature>
<feature type="transmembrane region" description="Helical" evidence="8">
    <location>
        <begin position="168"/>
        <end position="187"/>
    </location>
</feature>
<evidence type="ECO:0000256" key="7">
    <source>
        <dbReference type="ARBA" id="ARBA00023136"/>
    </source>
</evidence>
<dbReference type="AlphaFoldDB" id="A0A847SLW9"/>
<dbReference type="PANTHER" id="PTHR23502">
    <property type="entry name" value="MAJOR FACILITATOR SUPERFAMILY"/>
    <property type="match status" value="1"/>
</dbReference>
<keyword evidence="11" id="KW-1185">Reference proteome</keyword>
<dbReference type="GO" id="GO:0042910">
    <property type="term" value="F:xenobiotic transmembrane transporter activity"/>
    <property type="evidence" value="ECO:0007669"/>
    <property type="project" value="InterPro"/>
</dbReference>
<accession>A0A847SLW9</accession>
<evidence type="ECO:0000256" key="5">
    <source>
        <dbReference type="ARBA" id="ARBA00022692"/>
    </source>
</evidence>
<evidence type="ECO:0000256" key="1">
    <source>
        <dbReference type="ARBA" id="ARBA00004651"/>
    </source>
</evidence>
<feature type="transmembrane region" description="Helical" evidence="8">
    <location>
        <begin position="283"/>
        <end position="301"/>
    </location>
</feature>
<comment type="subcellular location">
    <subcellularLocation>
        <location evidence="8">Cell inner membrane</location>
        <topology evidence="8">Multi-pass membrane protein</topology>
    </subcellularLocation>
    <subcellularLocation>
        <location evidence="1">Cell membrane</location>
        <topology evidence="1">Multi-pass membrane protein</topology>
    </subcellularLocation>
</comment>
<keyword evidence="8" id="KW-0997">Cell inner membrane</keyword>
<keyword evidence="6 8" id="KW-1133">Transmembrane helix</keyword>
<dbReference type="EMBL" id="JABAIM010000005">
    <property type="protein sequence ID" value="NLR76942.1"/>
    <property type="molecule type" value="Genomic_DNA"/>
</dbReference>
<dbReference type="PROSITE" id="PS50850">
    <property type="entry name" value="MFS"/>
    <property type="match status" value="1"/>
</dbReference>
<dbReference type="GO" id="GO:0005886">
    <property type="term" value="C:plasma membrane"/>
    <property type="evidence" value="ECO:0007669"/>
    <property type="project" value="UniProtKB-SubCell"/>
</dbReference>
<dbReference type="InterPro" id="IPR004812">
    <property type="entry name" value="Efflux_drug-R_Bcr/CmlA"/>
</dbReference>
<dbReference type="RefSeq" id="WP_168878608.1">
    <property type="nucleotide sequence ID" value="NZ_JABAIM010000005.1"/>
</dbReference>
<evidence type="ECO:0000256" key="8">
    <source>
        <dbReference type="RuleBase" id="RU365088"/>
    </source>
</evidence>
<dbReference type="CDD" id="cd17320">
    <property type="entry name" value="MFS_MdfA_MDR_like"/>
    <property type="match status" value="1"/>
</dbReference>
<dbReference type="PANTHER" id="PTHR23502:SF132">
    <property type="entry name" value="POLYAMINE TRANSPORTER 2-RELATED"/>
    <property type="match status" value="1"/>
</dbReference>
<dbReference type="Proteomes" id="UP000587991">
    <property type="component" value="Unassembled WGS sequence"/>
</dbReference>
<feature type="transmembrane region" description="Helical" evidence="8">
    <location>
        <begin position="104"/>
        <end position="125"/>
    </location>
</feature>
<dbReference type="InterPro" id="IPR020846">
    <property type="entry name" value="MFS_dom"/>
</dbReference>
<proteinExistence type="inferred from homology"/>
<keyword evidence="5 8" id="KW-0812">Transmembrane</keyword>
<evidence type="ECO:0000313" key="10">
    <source>
        <dbReference type="EMBL" id="NLR76942.1"/>
    </source>
</evidence>
<keyword evidence="7 8" id="KW-0472">Membrane</keyword>
<keyword evidence="3 8" id="KW-0813">Transport</keyword>
<evidence type="ECO:0000256" key="2">
    <source>
        <dbReference type="ARBA" id="ARBA00006236"/>
    </source>
</evidence>
<feature type="transmembrane region" description="Helical" evidence="8">
    <location>
        <begin position="374"/>
        <end position="393"/>
    </location>
</feature>
<evidence type="ECO:0000313" key="11">
    <source>
        <dbReference type="Proteomes" id="UP000587991"/>
    </source>
</evidence>
<protein>
    <recommendedName>
        <fullName evidence="8">Bcr/CflA family efflux transporter</fullName>
    </recommendedName>
</protein>